<organism evidence="3 4">
    <name type="scientific">Acetoanaerobium pronyense</name>
    <dbReference type="NCBI Taxonomy" id="1482736"/>
    <lineage>
        <taxon>Bacteria</taxon>
        <taxon>Bacillati</taxon>
        <taxon>Bacillota</taxon>
        <taxon>Clostridia</taxon>
        <taxon>Peptostreptococcales</taxon>
        <taxon>Filifactoraceae</taxon>
        <taxon>Acetoanaerobium</taxon>
    </lineage>
</organism>
<evidence type="ECO:0000313" key="3">
    <source>
        <dbReference type="EMBL" id="MBP2028242.1"/>
    </source>
</evidence>
<dbReference type="EMBL" id="JAGGLI010000024">
    <property type="protein sequence ID" value="MBP2028242.1"/>
    <property type="molecule type" value="Genomic_DNA"/>
</dbReference>
<gene>
    <name evidence="3" type="ORF">J2Z35_002043</name>
</gene>
<accession>A0ABS4KKD2</accession>
<protein>
    <submittedName>
        <fullName evidence="3">Transglutaminase-like putative cysteine protease</fullName>
    </submittedName>
</protein>
<evidence type="ECO:0000256" key="1">
    <source>
        <dbReference type="SAM" id="SignalP"/>
    </source>
</evidence>
<keyword evidence="4" id="KW-1185">Reference proteome</keyword>
<dbReference type="Proteomes" id="UP001314903">
    <property type="component" value="Unassembled WGS sequence"/>
</dbReference>
<dbReference type="PANTHER" id="PTHR33490:SF3">
    <property type="entry name" value="CONSERVED INTEGRAL MEMBRANE PROTEIN"/>
    <property type="match status" value="1"/>
</dbReference>
<dbReference type="InterPro" id="IPR002931">
    <property type="entry name" value="Transglutaminase-like"/>
</dbReference>
<dbReference type="PANTHER" id="PTHR33490">
    <property type="entry name" value="BLR5614 PROTEIN-RELATED"/>
    <property type="match status" value="1"/>
</dbReference>
<feature type="signal peptide" evidence="1">
    <location>
        <begin position="1"/>
        <end position="26"/>
    </location>
</feature>
<keyword evidence="1" id="KW-0732">Signal</keyword>
<comment type="caution">
    <text evidence="3">The sequence shown here is derived from an EMBL/GenBank/DDBJ whole genome shotgun (WGS) entry which is preliminary data.</text>
</comment>
<name>A0ABS4KKD2_9FIRM</name>
<dbReference type="Gene3D" id="3.10.620.30">
    <property type="match status" value="1"/>
</dbReference>
<reference evidence="3 4" key="1">
    <citation type="submission" date="2021-03" db="EMBL/GenBank/DDBJ databases">
        <title>Genomic Encyclopedia of Type Strains, Phase IV (KMG-IV): sequencing the most valuable type-strain genomes for metagenomic binning, comparative biology and taxonomic classification.</title>
        <authorList>
            <person name="Goeker M."/>
        </authorList>
    </citation>
    <scope>NUCLEOTIDE SEQUENCE [LARGE SCALE GENOMIC DNA]</scope>
    <source>
        <strain evidence="3 4">DSM 27512</strain>
    </source>
</reference>
<proteinExistence type="predicted"/>
<dbReference type="SMART" id="SM00460">
    <property type="entry name" value="TGc"/>
    <property type="match status" value="1"/>
</dbReference>
<dbReference type="Pfam" id="PF01841">
    <property type="entry name" value="Transglut_core"/>
    <property type="match status" value="1"/>
</dbReference>
<dbReference type="SUPFAM" id="SSF54001">
    <property type="entry name" value="Cysteine proteinases"/>
    <property type="match status" value="1"/>
</dbReference>
<dbReference type="InterPro" id="IPR038765">
    <property type="entry name" value="Papain-like_cys_pep_sf"/>
</dbReference>
<evidence type="ECO:0000259" key="2">
    <source>
        <dbReference type="SMART" id="SM00460"/>
    </source>
</evidence>
<feature type="chain" id="PRO_5047526696" evidence="1">
    <location>
        <begin position="27"/>
        <end position="267"/>
    </location>
</feature>
<sequence>MLKFKNLAASLGAALILTTSYLPVYANTNEFIDVSQASTGLVKVNYTAPTNSRLKLLIEKDGERKSYDISPNKLESFPLTFDSGNYKIRIMENTTGNSYKALYSKDVNVSLTSSQSVFLASTQTINWTPEMAPIKKAAELTKNLNTDQEKVMAIYNYVINNYKYDYQKAASVKPGYVPNIIDTYNSNTGICYDYSTLFAAMLRSQGIPTKVVKGYTSYVDEYHAWNEVLINGNWVTVDTTFDAAYSQSGKNVQFAKPSNEYKTTAEV</sequence>
<evidence type="ECO:0000313" key="4">
    <source>
        <dbReference type="Proteomes" id="UP001314903"/>
    </source>
</evidence>
<feature type="domain" description="Transglutaminase-like" evidence="2">
    <location>
        <begin position="183"/>
        <end position="241"/>
    </location>
</feature>
<dbReference type="RefSeq" id="WP_209661298.1">
    <property type="nucleotide sequence ID" value="NZ_JAGGLI010000024.1"/>
</dbReference>